<dbReference type="GO" id="GO:0030247">
    <property type="term" value="F:polysaccharide binding"/>
    <property type="evidence" value="ECO:0007669"/>
    <property type="project" value="InterPro"/>
</dbReference>
<dbReference type="GO" id="GO:0016020">
    <property type="term" value="C:membrane"/>
    <property type="evidence" value="ECO:0007669"/>
    <property type="project" value="UniProtKB-SubCell"/>
</dbReference>
<reference evidence="7" key="1">
    <citation type="submission" date="2022-03" db="EMBL/GenBank/DDBJ databases">
        <title>A functionally conserved STORR gene fusion in Papaver species that diverged 16.8 million years ago.</title>
        <authorList>
            <person name="Catania T."/>
        </authorList>
    </citation>
    <scope>NUCLEOTIDE SEQUENCE</scope>
    <source>
        <strain evidence="7">S-191538</strain>
    </source>
</reference>
<evidence type="ECO:0000256" key="1">
    <source>
        <dbReference type="ARBA" id="ARBA00004167"/>
    </source>
</evidence>
<evidence type="ECO:0000259" key="5">
    <source>
        <dbReference type="Pfam" id="PF13947"/>
    </source>
</evidence>
<dbReference type="PANTHER" id="PTHR33138:SF75">
    <property type="entry name" value="WALL-ASSOCIATED RECEPTOR KINASE GALACTURONAN-BINDING DOMAIN-CONTAINING PROTEIN"/>
    <property type="match status" value="1"/>
</dbReference>
<feature type="domain" description="Wall-associated receptor kinase galacturonan-binding" evidence="5">
    <location>
        <begin position="35"/>
        <end position="95"/>
    </location>
</feature>
<evidence type="ECO:0000313" key="8">
    <source>
        <dbReference type="Proteomes" id="UP001177140"/>
    </source>
</evidence>
<gene>
    <name evidence="7" type="ORF">MKW94_028685</name>
</gene>
<evidence type="ECO:0000256" key="3">
    <source>
        <dbReference type="ARBA" id="ARBA00023180"/>
    </source>
</evidence>
<dbReference type="PANTHER" id="PTHR33138">
    <property type="entry name" value="OS01G0690200 PROTEIN"/>
    <property type="match status" value="1"/>
</dbReference>
<comment type="caution">
    <text evidence="7">The sequence shown here is derived from an EMBL/GenBank/DDBJ whole genome shotgun (WGS) entry which is preliminary data.</text>
</comment>
<organism evidence="7 8">
    <name type="scientific">Papaver nudicaule</name>
    <name type="common">Iceland poppy</name>
    <dbReference type="NCBI Taxonomy" id="74823"/>
    <lineage>
        <taxon>Eukaryota</taxon>
        <taxon>Viridiplantae</taxon>
        <taxon>Streptophyta</taxon>
        <taxon>Embryophyta</taxon>
        <taxon>Tracheophyta</taxon>
        <taxon>Spermatophyta</taxon>
        <taxon>Magnoliopsida</taxon>
        <taxon>Ranunculales</taxon>
        <taxon>Papaveraceae</taxon>
        <taxon>Papaveroideae</taxon>
        <taxon>Papaver</taxon>
    </lineage>
</organism>
<evidence type="ECO:0000259" key="6">
    <source>
        <dbReference type="Pfam" id="PF14380"/>
    </source>
</evidence>
<keyword evidence="3" id="KW-0325">Glycoprotein</keyword>
<name>A0AA41SCF0_PAPNU</name>
<dbReference type="Proteomes" id="UP001177140">
    <property type="component" value="Unassembled WGS sequence"/>
</dbReference>
<evidence type="ECO:0000256" key="4">
    <source>
        <dbReference type="SAM" id="SignalP"/>
    </source>
</evidence>
<dbReference type="EMBL" id="JAJJMA010125194">
    <property type="protein sequence ID" value="MCL7032591.1"/>
    <property type="molecule type" value="Genomic_DNA"/>
</dbReference>
<comment type="subcellular location">
    <subcellularLocation>
        <location evidence="1">Membrane</location>
        <topology evidence="1">Single-pass membrane protein</topology>
    </subcellularLocation>
</comment>
<keyword evidence="2 4" id="KW-0732">Signal</keyword>
<proteinExistence type="predicted"/>
<feature type="chain" id="PRO_5041386612" evidence="4">
    <location>
        <begin position="19"/>
        <end position="269"/>
    </location>
</feature>
<protein>
    <submittedName>
        <fullName evidence="7">Uncharacterized protein</fullName>
    </submittedName>
</protein>
<dbReference type="InterPro" id="IPR025287">
    <property type="entry name" value="WAK_GUB"/>
</dbReference>
<dbReference type="Pfam" id="PF14380">
    <property type="entry name" value="WAK_assoc"/>
    <property type="match status" value="1"/>
</dbReference>
<accession>A0AA41SCF0</accession>
<dbReference type="AlphaFoldDB" id="A0AA41SCF0"/>
<sequence length="269" mass="30538">MNIHISVHLILLIDIIIALNLNEVALSVDQRFEDCKPKDCGNGLNISYPFWIKEDYCGFPGFRVTCRNKEPFIYAAGYHYIIRDINYTSRSFRVENPISYGACPVPFRNSTFNDQSPFRSGSGVEALWFFYNCTNFTHKLYDKYIYPVNTSCVPLPAHSKLFSFAGFVPPGKSVYENLECQSPVNIPVEVESSIETIGEVNGYLPLLRKGFILEWTKSPCTGCQDSGGYCGVEKNDLVVCFCQDQMHQKRCPHGIVFLQLLCCVHDFLS</sequence>
<dbReference type="Pfam" id="PF13947">
    <property type="entry name" value="GUB_WAK_bind"/>
    <property type="match status" value="1"/>
</dbReference>
<dbReference type="InterPro" id="IPR032872">
    <property type="entry name" value="WAK_assoc_C"/>
</dbReference>
<evidence type="ECO:0000256" key="2">
    <source>
        <dbReference type="ARBA" id="ARBA00022729"/>
    </source>
</evidence>
<feature type="signal peptide" evidence="4">
    <location>
        <begin position="1"/>
        <end position="18"/>
    </location>
</feature>
<evidence type="ECO:0000313" key="7">
    <source>
        <dbReference type="EMBL" id="MCL7032591.1"/>
    </source>
</evidence>
<keyword evidence="8" id="KW-1185">Reference proteome</keyword>
<feature type="domain" description="Wall-associated receptor kinase C-terminal" evidence="6">
    <location>
        <begin position="176"/>
        <end position="245"/>
    </location>
</feature>